<keyword evidence="4" id="KW-0479">Metal-binding</keyword>
<dbReference type="RefSeq" id="WP_133976902.1">
    <property type="nucleotide sequence ID" value="NZ_SOCE01000001.1"/>
</dbReference>
<evidence type="ECO:0000313" key="7">
    <source>
        <dbReference type="Proteomes" id="UP000295151"/>
    </source>
</evidence>
<gene>
    <name evidence="6" type="ORF">EV138_0590</name>
</gene>
<dbReference type="PANTHER" id="PTHR11085:SF4">
    <property type="entry name" value="NAD-DEPENDENT PROTEIN DEACYLASE"/>
    <property type="match status" value="1"/>
</dbReference>
<feature type="active site" description="Proton acceptor" evidence="4">
    <location>
        <position position="119"/>
    </location>
</feature>
<dbReference type="EC" id="2.3.1.286" evidence="1"/>
<evidence type="ECO:0000256" key="1">
    <source>
        <dbReference type="ARBA" id="ARBA00012928"/>
    </source>
</evidence>
<keyword evidence="4" id="KW-0862">Zinc</keyword>
<keyword evidence="7" id="KW-1185">Reference proteome</keyword>
<dbReference type="InterPro" id="IPR003000">
    <property type="entry name" value="Sirtuin"/>
</dbReference>
<dbReference type="InterPro" id="IPR026590">
    <property type="entry name" value="Ssirtuin_cat_dom"/>
</dbReference>
<feature type="binding site" evidence="4">
    <location>
        <position position="155"/>
    </location>
    <ligand>
        <name>Zn(2+)</name>
        <dbReference type="ChEBI" id="CHEBI:29105"/>
    </ligand>
</feature>
<accession>A0A4V3FJN8</accession>
<proteinExistence type="predicted"/>
<sequence length="258" mass="27235">MTTADELVAKAERIAVLTGAGISTASGIPDFRGPQGLWTTNPAASVMFDIDEYVASRAVRIEAWKFRLAAPMWSAEPNPGHLALVQLEQQGRLAGIATQNIDGLHQKAGSSSGLVHELHGTVRFVDCLSCARRVPMDEVLPRLTAGDEDPACELCGGILKSATVSFGQSLDQSVLEAAVAATRSADLFLAIGTSLQVYPAAGLCDLALQADIPLVILNATPTPYDEEATAVLATPIETTLPALVGWATPRRPLPERDL</sequence>
<dbReference type="Pfam" id="PF02146">
    <property type="entry name" value="SIR2"/>
    <property type="match status" value="1"/>
</dbReference>
<dbReference type="InterPro" id="IPR050134">
    <property type="entry name" value="NAD-dep_sirtuin_deacylases"/>
</dbReference>
<evidence type="ECO:0000259" key="5">
    <source>
        <dbReference type="PROSITE" id="PS50305"/>
    </source>
</evidence>
<feature type="binding site" evidence="4">
    <location>
        <position position="127"/>
    </location>
    <ligand>
        <name>Zn(2+)</name>
        <dbReference type="ChEBI" id="CHEBI:29105"/>
    </ligand>
</feature>
<comment type="caution">
    <text evidence="6">The sequence shown here is derived from an EMBL/GenBank/DDBJ whole genome shotgun (WGS) entry which is preliminary data.</text>
</comment>
<dbReference type="AlphaFoldDB" id="A0A4V3FJN8"/>
<feature type="binding site" evidence="4">
    <location>
        <position position="152"/>
    </location>
    <ligand>
        <name>Zn(2+)</name>
        <dbReference type="ChEBI" id="CHEBI:29105"/>
    </ligand>
</feature>
<reference evidence="6 7" key="1">
    <citation type="submission" date="2019-03" db="EMBL/GenBank/DDBJ databases">
        <title>Genomic Encyclopedia of Type Strains, Phase III (KMG-III): the genomes of soil and plant-associated and newly described type strains.</title>
        <authorList>
            <person name="Whitman W."/>
        </authorList>
    </citation>
    <scope>NUCLEOTIDE SEQUENCE [LARGE SCALE GENOMIC DNA]</scope>
    <source>
        <strain evidence="6 7">VKM Ac-2575</strain>
    </source>
</reference>
<dbReference type="InterPro" id="IPR029035">
    <property type="entry name" value="DHS-like_NAD/FAD-binding_dom"/>
</dbReference>
<protein>
    <recommendedName>
        <fullName evidence="1">protein acetyllysine N-acetyltransferase</fullName>
        <ecNumber evidence="1">2.3.1.286</ecNumber>
    </recommendedName>
</protein>
<evidence type="ECO:0000256" key="3">
    <source>
        <dbReference type="ARBA" id="ARBA00023027"/>
    </source>
</evidence>
<dbReference type="EMBL" id="SOCE01000001">
    <property type="protein sequence ID" value="TDU87073.1"/>
    <property type="molecule type" value="Genomic_DNA"/>
</dbReference>
<evidence type="ECO:0000313" key="6">
    <source>
        <dbReference type="EMBL" id="TDU87073.1"/>
    </source>
</evidence>
<dbReference type="GO" id="GO:0017136">
    <property type="term" value="F:histone deacetylase activity, NAD-dependent"/>
    <property type="evidence" value="ECO:0007669"/>
    <property type="project" value="TreeGrafter"/>
</dbReference>
<dbReference type="PANTHER" id="PTHR11085">
    <property type="entry name" value="NAD-DEPENDENT PROTEIN DEACYLASE SIRTUIN-5, MITOCHONDRIAL-RELATED"/>
    <property type="match status" value="1"/>
</dbReference>
<dbReference type="PROSITE" id="PS50305">
    <property type="entry name" value="SIRTUIN"/>
    <property type="match status" value="1"/>
</dbReference>
<dbReference type="Gene3D" id="3.40.50.1220">
    <property type="entry name" value="TPP-binding domain"/>
    <property type="match status" value="1"/>
</dbReference>
<dbReference type="InterPro" id="IPR026591">
    <property type="entry name" value="Sirtuin_cat_small_dom_sf"/>
</dbReference>
<feature type="domain" description="Deacetylase sirtuin-type" evidence="5">
    <location>
        <begin position="1"/>
        <end position="258"/>
    </location>
</feature>
<evidence type="ECO:0000256" key="2">
    <source>
        <dbReference type="ARBA" id="ARBA00022679"/>
    </source>
</evidence>
<feature type="binding site" evidence="4">
    <location>
        <position position="130"/>
    </location>
    <ligand>
        <name>Zn(2+)</name>
        <dbReference type="ChEBI" id="CHEBI:29105"/>
    </ligand>
</feature>
<dbReference type="Gene3D" id="3.30.1600.10">
    <property type="entry name" value="SIR2/SIRT2 'Small Domain"/>
    <property type="match status" value="1"/>
</dbReference>
<dbReference type="Proteomes" id="UP000295151">
    <property type="component" value="Unassembled WGS sequence"/>
</dbReference>
<keyword evidence="2" id="KW-0808">Transferase</keyword>
<evidence type="ECO:0000256" key="4">
    <source>
        <dbReference type="PROSITE-ProRule" id="PRU00236"/>
    </source>
</evidence>
<dbReference type="CDD" id="cd01407">
    <property type="entry name" value="SIR2-fam"/>
    <property type="match status" value="1"/>
</dbReference>
<organism evidence="6 7">
    <name type="scientific">Kribbella voronezhensis</name>
    <dbReference type="NCBI Taxonomy" id="2512212"/>
    <lineage>
        <taxon>Bacteria</taxon>
        <taxon>Bacillati</taxon>
        <taxon>Actinomycetota</taxon>
        <taxon>Actinomycetes</taxon>
        <taxon>Propionibacteriales</taxon>
        <taxon>Kribbellaceae</taxon>
        <taxon>Kribbella</taxon>
    </lineage>
</organism>
<dbReference type="OrthoDB" id="9800582at2"/>
<dbReference type="SUPFAM" id="SSF52467">
    <property type="entry name" value="DHS-like NAD/FAD-binding domain"/>
    <property type="match status" value="1"/>
</dbReference>
<name>A0A4V3FJN8_9ACTN</name>
<keyword evidence="3" id="KW-0520">NAD</keyword>
<dbReference type="GO" id="GO:0046872">
    <property type="term" value="F:metal ion binding"/>
    <property type="evidence" value="ECO:0007669"/>
    <property type="project" value="UniProtKB-KW"/>
</dbReference>
<dbReference type="GO" id="GO:0070403">
    <property type="term" value="F:NAD+ binding"/>
    <property type="evidence" value="ECO:0007669"/>
    <property type="project" value="InterPro"/>
</dbReference>